<dbReference type="EMBL" id="ML145533">
    <property type="protein sequence ID" value="TBU50960.1"/>
    <property type="molecule type" value="Genomic_DNA"/>
</dbReference>
<dbReference type="Proteomes" id="UP000292082">
    <property type="component" value="Unassembled WGS sequence"/>
</dbReference>
<dbReference type="STRING" id="114155.A0A4Q9P8P9"/>
<organism evidence="1 2">
    <name type="scientific">Dichomitus squalens</name>
    <dbReference type="NCBI Taxonomy" id="114155"/>
    <lineage>
        <taxon>Eukaryota</taxon>
        <taxon>Fungi</taxon>
        <taxon>Dikarya</taxon>
        <taxon>Basidiomycota</taxon>
        <taxon>Agaricomycotina</taxon>
        <taxon>Agaricomycetes</taxon>
        <taxon>Polyporales</taxon>
        <taxon>Polyporaceae</taxon>
        <taxon>Dichomitus</taxon>
    </lineage>
</organism>
<accession>A0A4Q9P8P9</accession>
<gene>
    <name evidence="1" type="ORF">BD310DRAFT_942864</name>
</gene>
<proteinExistence type="predicted"/>
<evidence type="ECO:0000313" key="2">
    <source>
        <dbReference type="Proteomes" id="UP000292082"/>
    </source>
</evidence>
<name>A0A4Q9P8P9_9APHY</name>
<dbReference type="AlphaFoldDB" id="A0A4Q9P8P9"/>
<sequence>MAGVGGAGDVPANLDVDPTVPLGDSAATLVRLRRLKMWYSRVEQLMETRMRSLQGASAEKEFQCKKIVALCTGVPIDRVEELLENLVVAMESEAQVIDISRVSGFMQKVRNGVI</sequence>
<evidence type="ECO:0000313" key="1">
    <source>
        <dbReference type="EMBL" id="TBU50960.1"/>
    </source>
</evidence>
<protein>
    <submittedName>
        <fullName evidence="1">Uncharacterized protein</fullName>
    </submittedName>
</protein>
<reference evidence="1 2" key="1">
    <citation type="submission" date="2019-01" db="EMBL/GenBank/DDBJ databases">
        <title>Draft genome sequences of three monokaryotic isolates of the white-rot basidiomycete fungus Dichomitus squalens.</title>
        <authorList>
            <consortium name="DOE Joint Genome Institute"/>
            <person name="Lopez S.C."/>
            <person name="Andreopoulos B."/>
            <person name="Pangilinan J."/>
            <person name="Lipzen A."/>
            <person name="Riley R."/>
            <person name="Ahrendt S."/>
            <person name="Ng V."/>
            <person name="Barry K."/>
            <person name="Daum C."/>
            <person name="Grigoriev I.V."/>
            <person name="Hilden K.S."/>
            <person name="Makela M.R."/>
            <person name="de Vries R.P."/>
        </authorList>
    </citation>
    <scope>NUCLEOTIDE SEQUENCE [LARGE SCALE GENOMIC DNA]</scope>
    <source>
        <strain evidence="1 2">CBS 464.89</strain>
    </source>
</reference>
<keyword evidence="2" id="KW-1185">Reference proteome</keyword>